<accession>A0ACA9MRZ8</accession>
<dbReference type="EMBL" id="CAJVPW010009542">
    <property type="protein sequence ID" value="CAG8606481.1"/>
    <property type="molecule type" value="Genomic_DNA"/>
</dbReference>
<evidence type="ECO:0000313" key="1">
    <source>
        <dbReference type="EMBL" id="CAG8606481.1"/>
    </source>
</evidence>
<comment type="caution">
    <text evidence="1">The sequence shown here is derived from an EMBL/GenBank/DDBJ whole genome shotgun (WGS) entry which is preliminary data.</text>
</comment>
<keyword evidence="2" id="KW-1185">Reference proteome</keyword>
<reference evidence="1" key="1">
    <citation type="submission" date="2021-06" db="EMBL/GenBank/DDBJ databases">
        <authorList>
            <person name="Kallberg Y."/>
            <person name="Tangrot J."/>
            <person name="Rosling A."/>
        </authorList>
    </citation>
    <scope>NUCLEOTIDE SEQUENCE</scope>
    <source>
        <strain evidence="1">28 12/20/2015</strain>
    </source>
</reference>
<organism evidence="1 2">
    <name type="scientific">Cetraspora pellucida</name>
    <dbReference type="NCBI Taxonomy" id="1433469"/>
    <lineage>
        <taxon>Eukaryota</taxon>
        <taxon>Fungi</taxon>
        <taxon>Fungi incertae sedis</taxon>
        <taxon>Mucoromycota</taxon>
        <taxon>Glomeromycotina</taxon>
        <taxon>Glomeromycetes</taxon>
        <taxon>Diversisporales</taxon>
        <taxon>Gigasporaceae</taxon>
        <taxon>Cetraspora</taxon>
    </lineage>
</organism>
<sequence length="119" mass="13512">MTLIKYQYNNASCGLDTHSNKEELRERLSTLFCERNNTSPASCYNNPDENEEVLEITEDTKPAFGKPEIMQYNSGKALEMSDICSETELPPGNRSKLGESIRNGIGFSSLFKRKERTHD</sequence>
<gene>
    <name evidence="1" type="ORF">SPELUC_LOCUS7331</name>
</gene>
<name>A0ACA9MRZ8_9GLOM</name>
<dbReference type="Proteomes" id="UP000789366">
    <property type="component" value="Unassembled WGS sequence"/>
</dbReference>
<proteinExistence type="predicted"/>
<protein>
    <submittedName>
        <fullName evidence="1">6943_t:CDS:1</fullName>
    </submittedName>
</protein>
<feature type="non-terminal residue" evidence="1">
    <location>
        <position position="119"/>
    </location>
</feature>
<evidence type="ECO:0000313" key="2">
    <source>
        <dbReference type="Proteomes" id="UP000789366"/>
    </source>
</evidence>